<comment type="similarity">
    <text evidence="5 15">Belongs to the cytochrome P450 family.</text>
</comment>
<feature type="binding site" description="axial binding residue" evidence="14">
    <location>
        <position position="466"/>
    </location>
    <ligand>
        <name>heme</name>
        <dbReference type="ChEBI" id="CHEBI:30413"/>
    </ligand>
    <ligandPart>
        <name>Fe</name>
        <dbReference type="ChEBI" id="CHEBI:18248"/>
    </ligandPart>
</feature>
<dbReference type="FunFam" id="1.10.630.10:FF:000042">
    <property type="entry name" value="Cytochrome P450"/>
    <property type="match status" value="1"/>
</dbReference>
<dbReference type="Gene3D" id="1.10.630.10">
    <property type="entry name" value="Cytochrome P450"/>
    <property type="match status" value="1"/>
</dbReference>
<keyword evidence="11 14" id="KW-0408">Iron</keyword>
<evidence type="ECO:0000256" key="12">
    <source>
        <dbReference type="ARBA" id="ARBA00023033"/>
    </source>
</evidence>
<reference evidence="16" key="1">
    <citation type="submission" date="2013-09" db="EMBL/GenBank/DDBJ databases">
        <authorList>
            <person name="Lee J.-S."/>
        </authorList>
    </citation>
    <scope>NUCLEOTIDE SEQUENCE</scope>
</reference>
<evidence type="ECO:0000256" key="9">
    <source>
        <dbReference type="ARBA" id="ARBA00022848"/>
    </source>
</evidence>
<dbReference type="Pfam" id="PF00067">
    <property type="entry name" value="p450"/>
    <property type="match status" value="1"/>
</dbReference>
<dbReference type="PANTHER" id="PTHR24292">
    <property type="entry name" value="CYTOCHROME P450"/>
    <property type="match status" value="1"/>
</dbReference>
<gene>
    <name evidence="16" type="primary">CYP3026C1</name>
</gene>
<evidence type="ECO:0000256" key="10">
    <source>
        <dbReference type="ARBA" id="ARBA00023002"/>
    </source>
</evidence>
<accession>A0A088DKR9</accession>
<dbReference type="AlphaFoldDB" id="A0A088DKR9"/>
<evidence type="ECO:0000256" key="5">
    <source>
        <dbReference type="ARBA" id="ARBA00010617"/>
    </source>
</evidence>
<protein>
    <submittedName>
        <fullName evidence="16">Cytochrome P450 CYP3026C1</fullName>
    </submittedName>
</protein>
<dbReference type="InterPro" id="IPR017972">
    <property type="entry name" value="Cyt_P450_CS"/>
</dbReference>
<evidence type="ECO:0000256" key="15">
    <source>
        <dbReference type="RuleBase" id="RU000461"/>
    </source>
</evidence>
<proteinExistence type="evidence at transcript level"/>
<name>A0A088DKR9_TIGJA</name>
<dbReference type="CDD" id="cd11056">
    <property type="entry name" value="CYP6-like"/>
    <property type="match status" value="1"/>
</dbReference>
<dbReference type="GO" id="GO:0016705">
    <property type="term" value="F:oxidoreductase activity, acting on paired donors, with incorporation or reduction of molecular oxygen"/>
    <property type="evidence" value="ECO:0007669"/>
    <property type="project" value="InterPro"/>
</dbReference>
<comment type="cofactor">
    <cofactor evidence="1 14">
        <name>heme</name>
        <dbReference type="ChEBI" id="CHEBI:30413"/>
    </cofactor>
</comment>
<dbReference type="InterPro" id="IPR036396">
    <property type="entry name" value="Cyt_P450_sf"/>
</dbReference>
<dbReference type="EMBL" id="KF640006">
    <property type="protein sequence ID" value="AIL94160.1"/>
    <property type="molecule type" value="mRNA"/>
</dbReference>
<dbReference type="SUPFAM" id="SSF48264">
    <property type="entry name" value="Cytochrome P450"/>
    <property type="match status" value="1"/>
</dbReference>
<reference evidence="16" key="2">
    <citation type="journal article" date="2014" name="Aquat. Toxicol.">
        <title>Crude oil exposure results in oxidative stress-mediated dysfunctional development and reproduction in the copepod Tigriopus japonicus and modulates expression of cytochrome P450 (CYP) genes.</title>
        <authorList>
            <person name="Han J."/>
            <person name="Won E.J."/>
            <person name="Hwang D.S."/>
            <person name="Shin K.H."/>
            <person name="Lee Y.S."/>
            <person name="Leung K.M."/>
            <person name="Lee S.J."/>
            <person name="Lee J.S."/>
        </authorList>
    </citation>
    <scope>NUCLEOTIDE SEQUENCE</scope>
</reference>
<evidence type="ECO:0000256" key="7">
    <source>
        <dbReference type="ARBA" id="ARBA00022723"/>
    </source>
</evidence>
<comment type="function">
    <text evidence="2">May be involved in the metabolism of insect hormones and in the breakdown of synthetic insecticides.</text>
</comment>
<evidence type="ECO:0000256" key="4">
    <source>
        <dbReference type="ARBA" id="ARBA00004406"/>
    </source>
</evidence>
<keyword evidence="12 15" id="KW-0503">Monooxygenase</keyword>
<dbReference type="GO" id="GO:0005506">
    <property type="term" value="F:iron ion binding"/>
    <property type="evidence" value="ECO:0007669"/>
    <property type="project" value="InterPro"/>
</dbReference>
<keyword evidence="10 15" id="KW-0560">Oxidoreductase</keyword>
<comment type="subcellular location">
    <subcellularLocation>
        <location evidence="4">Endoplasmic reticulum membrane</location>
        <topology evidence="4">Peripheral membrane protein</topology>
    </subcellularLocation>
    <subcellularLocation>
        <location evidence="3">Microsome membrane</location>
        <topology evidence="3">Peripheral membrane protein</topology>
    </subcellularLocation>
</comment>
<evidence type="ECO:0000256" key="11">
    <source>
        <dbReference type="ARBA" id="ARBA00023004"/>
    </source>
</evidence>
<keyword evidence="8" id="KW-0256">Endoplasmic reticulum</keyword>
<dbReference type="PROSITE" id="PS00086">
    <property type="entry name" value="CYTOCHROME_P450"/>
    <property type="match status" value="1"/>
</dbReference>
<evidence type="ECO:0000256" key="6">
    <source>
        <dbReference type="ARBA" id="ARBA00022617"/>
    </source>
</evidence>
<keyword evidence="9" id="KW-0492">Microsome</keyword>
<evidence type="ECO:0000256" key="14">
    <source>
        <dbReference type="PIRSR" id="PIRSR602401-1"/>
    </source>
</evidence>
<evidence type="ECO:0000256" key="13">
    <source>
        <dbReference type="ARBA" id="ARBA00023136"/>
    </source>
</evidence>
<dbReference type="InterPro" id="IPR001128">
    <property type="entry name" value="Cyt_P450"/>
</dbReference>
<evidence type="ECO:0000256" key="3">
    <source>
        <dbReference type="ARBA" id="ARBA00004174"/>
    </source>
</evidence>
<dbReference type="PRINTS" id="PR00463">
    <property type="entry name" value="EP450I"/>
</dbReference>
<dbReference type="GO" id="GO:0005789">
    <property type="term" value="C:endoplasmic reticulum membrane"/>
    <property type="evidence" value="ECO:0007669"/>
    <property type="project" value="UniProtKB-SubCell"/>
</dbReference>
<evidence type="ECO:0000256" key="1">
    <source>
        <dbReference type="ARBA" id="ARBA00001971"/>
    </source>
</evidence>
<dbReference type="GO" id="GO:0020037">
    <property type="term" value="F:heme binding"/>
    <property type="evidence" value="ECO:0007669"/>
    <property type="project" value="InterPro"/>
</dbReference>
<sequence length="522" mass="59827">MWLETLCLLVIVVVALYKYLTKDYQHWTKLGLAQDEPTFPFGSLLGELVKGKKASCDLLREQYERHNTKVYGGYVFLNPILVIRDPELAKIVLVRDFNNFVDRSGMISPDRSKHSTVTDKIWNRQLTTLSGDEWKSVRSSLSPIFTSGKMKVMFALMQHVSNEFLDTIRKHSEKDEAFELKDLCGRFTMDSISSCAIGFNAGSFHEDETIFVKNAKGLFKRSGWAMFLFVLSLVPGMNALLGRLGISISRPQETRFFYNLIKASIEARRKSGEQRNDLIDLMIRIMKDEEITTGEDELDQFENDAKLKGPVKKAEFDELTLIANAMVMLLAGYETTATTMTWALFEIARSEEIQRKLWEEVQQFDDPSYTDFMNMPYLDCVVNESLRKYPQATAISRGSQENYILEDVNIPIKKGMDVYVNVVGIHYDPQNYPNPNEFNPDNFTREAKATRHPYAFLPFGHGPRACIGMRFALLELKMALFYAVKNFELLKCDETPEVIEFDPKSGFTSSKHPLIIKARPRS</sequence>
<evidence type="ECO:0000313" key="16">
    <source>
        <dbReference type="EMBL" id="AIL94160.1"/>
    </source>
</evidence>
<evidence type="ECO:0000256" key="8">
    <source>
        <dbReference type="ARBA" id="ARBA00022824"/>
    </source>
</evidence>
<dbReference type="GO" id="GO:0004497">
    <property type="term" value="F:monooxygenase activity"/>
    <property type="evidence" value="ECO:0007669"/>
    <property type="project" value="UniProtKB-KW"/>
</dbReference>
<dbReference type="PANTHER" id="PTHR24292:SF84">
    <property type="entry name" value="CYTOCHROME P450 28A5-RELATED"/>
    <property type="match status" value="1"/>
</dbReference>
<organism evidence="16">
    <name type="scientific">Tigriopus japonicus</name>
    <name type="common">Copepod</name>
    <dbReference type="NCBI Taxonomy" id="158387"/>
    <lineage>
        <taxon>Eukaryota</taxon>
        <taxon>Metazoa</taxon>
        <taxon>Ecdysozoa</taxon>
        <taxon>Arthropoda</taxon>
        <taxon>Crustacea</taxon>
        <taxon>Multicrustacea</taxon>
        <taxon>Hexanauplia</taxon>
        <taxon>Copepoda</taxon>
        <taxon>Harpacticoida</taxon>
        <taxon>Harpacticidae</taxon>
        <taxon>Tigriopus</taxon>
    </lineage>
</organism>
<keyword evidence="13" id="KW-0472">Membrane</keyword>
<evidence type="ECO:0000256" key="2">
    <source>
        <dbReference type="ARBA" id="ARBA00003690"/>
    </source>
</evidence>
<keyword evidence="7 14" id="KW-0479">Metal-binding</keyword>
<keyword evidence="6 14" id="KW-0349">Heme</keyword>
<dbReference type="PRINTS" id="PR00385">
    <property type="entry name" value="P450"/>
</dbReference>
<dbReference type="InterPro" id="IPR002401">
    <property type="entry name" value="Cyt_P450_E_grp-I"/>
</dbReference>
<dbReference type="InterPro" id="IPR050476">
    <property type="entry name" value="Insect_CytP450_Detox"/>
</dbReference>